<accession>A0ABR1Z3E0</accession>
<protein>
    <recommendedName>
        <fullName evidence="3">F-box domain-containing protein</fullName>
    </recommendedName>
</protein>
<organism evidence="1 2">
    <name type="scientific">Phyllosticta capitalensis</name>
    <dbReference type="NCBI Taxonomy" id="121624"/>
    <lineage>
        <taxon>Eukaryota</taxon>
        <taxon>Fungi</taxon>
        <taxon>Dikarya</taxon>
        <taxon>Ascomycota</taxon>
        <taxon>Pezizomycotina</taxon>
        <taxon>Dothideomycetes</taxon>
        <taxon>Dothideomycetes incertae sedis</taxon>
        <taxon>Botryosphaeriales</taxon>
        <taxon>Phyllostictaceae</taxon>
        <taxon>Phyllosticta</taxon>
    </lineage>
</organism>
<name>A0ABR1Z3E0_9PEZI</name>
<sequence length="219" mass="24907">MATSPHDQPSSQLSDSDPHRLGKFIHQLDFIKDETLDQVEAVRTCPLEFGHTVQVPRQNLGAFLRLRLEPLQPILSQIDLHTLRIFRRVNRQALRVVDSIPESKILATYAPNALRGIQSIGADRWNTCTSLYKAFCTAECELCGDFGGYLYVRTCKRVCFLCFTQDFTLHPLTCDLACKMFRTIYQVVKTLPHVGSVPGVYQNGCAHRKAYWLVDFRSA</sequence>
<evidence type="ECO:0000313" key="1">
    <source>
        <dbReference type="EMBL" id="KAK8246903.1"/>
    </source>
</evidence>
<gene>
    <name evidence="1" type="ORF">HDK90DRAFT_24514</name>
</gene>
<dbReference type="Proteomes" id="UP001492380">
    <property type="component" value="Unassembled WGS sequence"/>
</dbReference>
<comment type="caution">
    <text evidence="1">The sequence shown here is derived from an EMBL/GenBank/DDBJ whole genome shotgun (WGS) entry which is preliminary data.</text>
</comment>
<dbReference type="EMBL" id="JBBWRZ010000001">
    <property type="protein sequence ID" value="KAK8246903.1"/>
    <property type="molecule type" value="Genomic_DNA"/>
</dbReference>
<evidence type="ECO:0000313" key="2">
    <source>
        <dbReference type="Proteomes" id="UP001492380"/>
    </source>
</evidence>
<reference evidence="1 2" key="1">
    <citation type="submission" date="2024-04" db="EMBL/GenBank/DDBJ databases">
        <title>Phyllosticta paracitricarpa is synonymous to the EU quarantine fungus P. citricarpa based on phylogenomic analyses.</title>
        <authorList>
            <consortium name="Lawrence Berkeley National Laboratory"/>
            <person name="Van Ingen-Buijs V.A."/>
            <person name="Van Westerhoven A.C."/>
            <person name="Haridas S."/>
            <person name="Skiadas P."/>
            <person name="Martin F."/>
            <person name="Groenewald J.Z."/>
            <person name="Crous P.W."/>
            <person name="Seidl M.F."/>
        </authorList>
    </citation>
    <scope>NUCLEOTIDE SEQUENCE [LARGE SCALE GENOMIC DNA]</scope>
    <source>
        <strain evidence="1 2">CBS 123374</strain>
    </source>
</reference>
<keyword evidence="2" id="KW-1185">Reference proteome</keyword>
<evidence type="ECO:0008006" key="3">
    <source>
        <dbReference type="Google" id="ProtNLM"/>
    </source>
</evidence>
<proteinExistence type="predicted"/>